<proteinExistence type="predicted"/>
<dbReference type="EMBL" id="VXIV02003500">
    <property type="protein sequence ID" value="KAF6016623.1"/>
    <property type="molecule type" value="Genomic_DNA"/>
</dbReference>
<comment type="caution">
    <text evidence="1">The sequence shown here is derived from an EMBL/GenBank/DDBJ whole genome shotgun (WGS) entry which is preliminary data.</text>
</comment>
<accession>A0A7J7IRP9</accession>
<gene>
    <name evidence="1" type="ORF">EB796_025072</name>
</gene>
<name>A0A7J7IRP9_BUGNE</name>
<reference evidence="1" key="1">
    <citation type="submission" date="2020-06" db="EMBL/GenBank/DDBJ databases">
        <title>Draft genome of Bugula neritina, a colonial animal packing powerful symbionts and potential medicines.</title>
        <authorList>
            <person name="Rayko M."/>
        </authorList>
    </citation>
    <scope>NUCLEOTIDE SEQUENCE [LARGE SCALE GENOMIC DNA]</scope>
    <source>
        <strain evidence="1">Kwan_BN1</strain>
    </source>
</reference>
<sequence length="83" mass="9817">MIAWTSSKIFNCIDIPFALARTLKDNERKERSGSGNRRHLFDLQVFIFGDKHFVCVITIEGRTYPEHRYYDIYYYCTTGSNII</sequence>
<evidence type="ECO:0000313" key="2">
    <source>
        <dbReference type="Proteomes" id="UP000593567"/>
    </source>
</evidence>
<dbReference type="Proteomes" id="UP000593567">
    <property type="component" value="Unassembled WGS sequence"/>
</dbReference>
<organism evidence="1 2">
    <name type="scientific">Bugula neritina</name>
    <name type="common">Brown bryozoan</name>
    <name type="synonym">Sertularia neritina</name>
    <dbReference type="NCBI Taxonomy" id="10212"/>
    <lineage>
        <taxon>Eukaryota</taxon>
        <taxon>Metazoa</taxon>
        <taxon>Spiralia</taxon>
        <taxon>Lophotrochozoa</taxon>
        <taxon>Bryozoa</taxon>
        <taxon>Gymnolaemata</taxon>
        <taxon>Cheilostomatida</taxon>
        <taxon>Flustrina</taxon>
        <taxon>Buguloidea</taxon>
        <taxon>Bugulidae</taxon>
        <taxon>Bugula</taxon>
    </lineage>
</organism>
<evidence type="ECO:0000313" key="1">
    <source>
        <dbReference type="EMBL" id="KAF6016623.1"/>
    </source>
</evidence>
<protein>
    <submittedName>
        <fullName evidence="1">Uncharacterized protein</fullName>
    </submittedName>
</protein>
<dbReference type="AlphaFoldDB" id="A0A7J7IRP9"/>
<keyword evidence="2" id="KW-1185">Reference proteome</keyword>